<keyword evidence="3" id="KW-1185">Reference proteome</keyword>
<keyword evidence="2" id="KW-0614">Plasmid</keyword>
<keyword evidence="1" id="KW-1133">Transmembrane helix</keyword>
<accession>A0A8U0HZV9</accession>
<geneLocation type="plasmid" evidence="2 3">
    <name>unnamed1</name>
</geneLocation>
<dbReference type="Proteomes" id="UP000830729">
    <property type="component" value="Plasmid unnamed1"/>
</dbReference>
<dbReference type="Pfam" id="PF26161">
    <property type="entry name" value="DUF8044"/>
    <property type="match status" value="1"/>
</dbReference>
<keyword evidence="1" id="KW-0812">Transmembrane</keyword>
<dbReference type="InterPro" id="IPR058357">
    <property type="entry name" value="DUF8044"/>
</dbReference>
<protein>
    <submittedName>
        <fullName evidence="2">Uncharacterized protein</fullName>
    </submittedName>
</protein>
<evidence type="ECO:0000313" key="3">
    <source>
        <dbReference type="Proteomes" id="UP000830729"/>
    </source>
</evidence>
<feature type="transmembrane region" description="Helical" evidence="1">
    <location>
        <begin position="9"/>
        <end position="28"/>
    </location>
</feature>
<evidence type="ECO:0000256" key="1">
    <source>
        <dbReference type="SAM" id="Phobius"/>
    </source>
</evidence>
<name>A0A8U0HZV9_9EURY</name>
<dbReference type="AlphaFoldDB" id="A0A8U0HZV9"/>
<proteinExistence type="predicted"/>
<sequence length="91" mass="10588">MRLPRSQQFVYGQIVAMLVIVVSLSLLRLLSLELFFITSFISLLLLVELTSPFNVAPWWRRRLKWFVILGVLGSIYVIGKRILEILPPEFL</sequence>
<dbReference type="KEGG" id="halx:M0R89_19120"/>
<evidence type="ECO:0000313" key="2">
    <source>
        <dbReference type="EMBL" id="UPV76645.1"/>
    </source>
</evidence>
<organism evidence="2 3">
    <name type="scientific">Halorussus limi</name>
    <dbReference type="NCBI Taxonomy" id="2938695"/>
    <lineage>
        <taxon>Archaea</taxon>
        <taxon>Methanobacteriati</taxon>
        <taxon>Methanobacteriota</taxon>
        <taxon>Stenosarchaea group</taxon>
        <taxon>Halobacteria</taxon>
        <taxon>Halobacteriales</taxon>
        <taxon>Haladaptataceae</taxon>
        <taxon>Halorussus</taxon>
    </lineage>
</organism>
<reference evidence="2 3" key="1">
    <citation type="submission" date="2022-04" db="EMBL/GenBank/DDBJ databases">
        <title>Diverse halophilic archaea isolated from saline environments.</title>
        <authorList>
            <person name="Cui H.-L."/>
        </authorList>
    </citation>
    <scope>NUCLEOTIDE SEQUENCE [LARGE SCALE GENOMIC DNA]</scope>
    <source>
        <strain evidence="2 3">XZYJT49</strain>
        <plasmid evidence="2 3">unnamed1</plasmid>
    </source>
</reference>
<keyword evidence="1" id="KW-0472">Membrane</keyword>
<gene>
    <name evidence="2" type="ORF">M0R89_19120</name>
</gene>
<dbReference type="EMBL" id="CP096660">
    <property type="protein sequence ID" value="UPV76645.1"/>
    <property type="molecule type" value="Genomic_DNA"/>
</dbReference>
<feature type="transmembrane region" description="Helical" evidence="1">
    <location>
        <begin position="65"/>
        <end position="83"/>
    </location>
</feature>
<feature type="transmembrane region" description="Helical" evidence="1">
    <location>
        <begin position="34"/>
        <end position="53"/>
    </location>
</feature>